<evidence type="ECO:0000256" key="10">
    <source>
        <dbReference type="ARBA" id="ARBA00023306"/>
    </source>
</evidence>
<dbReference type="CDD" id="cd03255">
    <property type="entry name" value="ABC_MJ0796_LolCDE_FtsE"/>
    <property type="match status" value="1"/>
</dbReference>
<accession>Q1K2V3</accession>
<gene>
    <name evidence="11" type="primary">ftsE</name>
    <name evidence="13" type="ORF">Dace_2030</name>
</gene>
<keyword evidence="6 11" id="KW-0132">Cell division</keyword>
<keyword evidence="8 11" id="KW-0067">ATP-binding</keyword>
<dbReference type="FunFam" id="3.40.50.300:FF:000056">
    <property type="entry name" value="Cell division ATP-binding protein FtsE"/>
    <property type="match status" value="1"/>
</dbReference>
<organism evidence="13 14">
    <name type="scientific">Desulfuromonas acetoxidans (strain DSM 684 / 11070)</name>
    <dbReference type="NCBI Taxonomy" id="281689"/>
    <lineage>
        <taxon>Bacteria</taxon>
        <taxon>Pseudomonadati</taxon>
        <taxon>Thermodesulfobacteriota</taxon>
        <taxon>Desulfuromonadia</taxon>
        <taxon>Desulfuromonadales</taxon>
        <taxon>Desulfuromonadaceae</taxon>
        <taxon>Desulfuromonas</taxon>
    </lineage>
</organism>
<dbReference type="InterPro" id="IPR003439">
    <property type="entry name" value="ABC_transporter-like_ATP-bd"/>
</dbReference>
<evidence type="ECO:0000256" key="7">
    <source>
        <dbReference type="ARBA" id="ARBA00022741"/>
    </source>
</evidence>
<keyword evidence="9 11" id="KW-0472">Membrane</keyword>
<keyword evidence="10 11" id="KW-0131">Cell cycle</keyword>
<dbReference type="SUPFAM" id="SSF52540">
    <property type="entry name" value="P-loop containing nucleoside triphosphate hydrolases"/>
    <property type="match status" value="1"/>
</dbReference>
<evidence type="ECO:0000313" key="13">
    <source>
        <dbReference type="EMBL" id="EAT16778.1"/>
    </source>
</evidence>
<evidence type="ECO:0000256" key="6">
    <source>
        <dbReference type="ARBA" id="ARBA00022618"/>
    </source>
</evidence>
<evidence type="ECO:0000256" key="2">
    <source>
        <dbReference type="ARBA" id="ARBA00005417"/>
    </source>
</evidence>
<comment type="function">
    <text evidence="1">Part of the ABC transporter FtsEX involved in cellular division. Important for assembly or stability of the septal ring.</text>
</comment>
<dbReference type="PROSITE" id="PS00211">
    <property type="entry name" value="ABC_TRANSPORTER_1"/>
    <property type="match status" value="1"/>
</dbReference>
<dbReference type="InterPro" id="IPR027417">
    <property type="entry name" value="P-loop_NTPase"/>
</dbReference>
<dbReference type="Gene3D" id="3.40.50.300">
    <property type="entry name" value="P-loop containing nucleotide triphosphate hydrolases"/>
    <property type="match status" value="1"/>
</dbReference>
<proteinExistence type="inferred from homology"/>
<dbReference type="PANTHER" id="PTHR24220">
    <property type="entry name" value="IMPORT ATP-BINDING PROTEIN"/>
    <property type="match status" value="1"/>
</dbReference>
<evidence type="ECO:0000256" key="1">
    <source>
        <dbReference type="ARBA" id="ARBA00002579"/>
    </source>
</evidence>
<dbReference type="Proteomes" id="UP000005695">
    <property type="component" value="Unassembled WGS sequence"/>
</dbReference>
<keyword evidence="4" id="KW-0813">Transport</keyword>
<evidence type="ECO:0000259" key="12">
    <source>
        <dbReference type="PROSITE" id="PS50893"/>
    </source>
</evidence>
<keyword evidence="5 11" id="KW-1003">Cell membrane</keyword>
<dbReference type="InterPro" id="IPR015854">
    <property type="entry name" value="ABC_transpr_LolD-like"/>
</dbReference>
<dbReference type="GO" id="GO:0016887">
    <property type="term" value="F:ATP hydrolysis activity"/>
    <property type="evidence" value="ECO:0007669"/>
    <property type="project" value="InterPro"/>
</dbReference>
<dbReference type="InterPro" id="IPR017911">
    <property type="entry name" value="MacB-like_ATP-bd"/>
</dbReference>
<dbReference type="InterPro" id="IPR003593">
    <property type="entry name" value="AAA+_ATPase"/>
</dbReference>
<protein>
    <recommendedName>
        <fullName evidence="3 11">Cell division ATP-binding protein FtsE</fullName>
    </recommendedName>
</protein>
<feature type="domain" description="ABC transporter" evidence="12">
    <location>
        <begin position="2"/>
        <end position="233"/>
    </location>
</feature>
<comment type="caution">
    <text evidence="13">The sequence shown here is derived from an EMBL/GenBank/DDBJ whole genome shotgun (WGS) entry which is preliminary data.</text>
</comment>
<dbReference type="RefSeq" id="WP_005998214.1">
    <property type="nucleotide sequence ID" value="NZ_AAEW02000003.1"/>
</dbReference>
<sequence length="233" mass="26013">MIQLFNIGKIYQNGAPALHDISLKIPDGDFVYVTGSSGAGKSTLLRLLYCAEKPSRGQILMGERNTTRLRGRNVSYLRRDIGFVFQDFKLLNSRTVLENVALPLQVQGLSRHEISTRVYQMLQYVGLEYKLQRKPLELSGGEQQRVAIARAMIVNPRLLLADEPTGNLDHELAVEIMEMFTRINETGTTVLIATHDKEMLELFPHRTVVLHAGNVVSDVTPDGVATAIAPEEE</sequence>
<dbReference type="EMBL" id="AAEW02000003">
    <property type="protein sequence ID" value="EAT16778.1"/>
    <property type="molecule type" value="Genomic_DNA"/>
</dbReference>
<dbReference type="InterPro" id="IPR017871">
    <property type="entry name" value="ABC_transporter-like_CS"/>
</dbReference>
<name>Q1K2V3_DESA6</name>
<dbReference type="GO" id="GO:0005524">
    <property type="term" value="F:ATP binding"/>
    <property type="evidence" value="ECO:0007669"/>
    <property type="project" value="UniProtKB-UniRule"/>
</dbReference>
<evidence type="ECO:0000256" key="4">
    <source>
        <dbReference type="ARBA" id="ARBA00022448"/>
    </source>
</evidence>
<evidence type="ECO:0000256" key="8">
    <source>
        <dbReference type="ARBA" id="ARBA00022840"/>
    </source>
</evidence>
<evidence type="ECO:0000313" key="14">
    <source>
        <dbReference type="Proteomes" id="UP000005695"/>
    </source>
</evidence>
<dbReference type="GO" id="GO:0022857">
    <property type="term" value="F:transmembrane transporter activity"/>
    <property type="evidence" value="ECO:0007669"/>
    <property type="project" value="TreeGrafter"/>
</dbReference>
<keyword evidence="7 11" id="KW-0547">Nucleotide-binding</keyword>
<dbReference type="PANTHER" id="PTHR24220:SF470">
    <property type="entry name" value="CELL DIVISION ATP-BINDING PROTEIN FTSE"/>
    <property type="match status" value="1"/>
</dbReference>
<evidence type="ECO:0000256" key="11">
    <source>
        <dbReference type="RuleBase" id="RU365094"/>
    </source>
</evidence>
<evidence type="ECO:0000256" key="3">
    <source>
        <dbReference type="ARBA" id="ARBA00020019"/>
    </source>
</evidence>
<dbReference type="OrthoDB" id="9809450at2"/>
<dbReference type="SMART" id="SM00382">
    <property type="entry name" value="AAA"/>
    <property type="match status" value="1"/>
</dbReference>
<reference evidence="13" key="1">
    <citation type="submission" date="2006-05" db="EMBL/GenBank/DDBJ databases">
        <title>Annotation of the draft genome assembly of Desulfuromonas acetoxidans DSM 684.</title>
        <authorList>
            <consortium name="US DOE Joint Genome Institute (JGI-ORNL)"/>
            <person name="Larimer F."/>
            <person name="Land M."/>
            <person name="Hauser L."/>
        </authorList>
    </citation>
    <scope>NUCLEOTIDE SEQUENCE [LARGE SCALE GENOMIC DNA]</scope>
    <source>
        <strain evidence="13">DSM 684</strain>
    </source>
</reference>
<dbReference type="InterPro" id="IPR005286">
    <property type="entry name" value="Cell_div_FtsE"/>
</dbReference>
<comment type="subunit">
    <text evidence="11">Homodimer. Forms a membrane-associated complex with FtsX.</text>
</comment>
<dbReference type="GO" id="GO:0051301">
    <property type="term" value="P:cell division"/>
    <property type="evidence" value="ECO:0007669"/>
    <property type="project" value="UniProtKB-UniRule"/>
</dbReference>
<dbReference type="AlphaFoldDB" id="Q1K2V3"/>
<comment type="similarity">
    <text evidence="2 11">Belongs to the ABC transporter superfamily.</text>
</comment>
<evidence type="ECO:0000256" key="5">
    <source>
        <dbReference type="ARBA" id="ARBA00022475"/>
    </source>
</evidence>
<dbReference type="Pfam" id="PF00005">
    <property type="entry name" value="ABC_tran"/>
    <property type="match status" value="1"/>
</dbReference>
<evidence type="ECO:0000256" key="9">
    <source>
        <dbReference type="ARBA" id="ARBA00023136"/>
    </source>
</evidence>
<keyword evidence="14" id="KW-1185">Reference proteome</keyword>
<comment type="subcellular location">
    <subcellularLocation>
        <location evidence="11">Cell membrane</location>
        <topology evidence="11">Peripheral membrane protein</topology>
        <orientation evidence="11">Cytoplasmic side</orientation>
    </subcellularLocation>
</comment>
<dbReference type="NCBIfam" id="TIGR02673">
    <property type="entry name" value="FtsE"/>
    <property type="match status" value="1"/>
</dbReference>
<dbReference type="PROSITE" id="PS50893">
    <property type="entry name" value="ABC_TRANSPORTER_2"/>
    <property type="match status" value="1"/>
</dbReference>
<dbReference type="GO" id="GO:0005886">
    <property type="term" value="C:plasma membrane"/>
    <property type="evidence" value="ECO:0007669"/>
    <property type="project" value="UniProtKB-SubCell"/>
</dbReference>
<reference evidence="13" key="2">
    <citation type="submission" date="2006-05" db="EMBL/GenBank/DDBJ databases">
        <title>Sequencing of the draft genome and assembly of Desulfuromonas acetoxidans DSM 684.</title>
        <authorList>
            <consortium name="US DOE Joint Genome Institute (JGI-PGF)"/>
            <person name="Copeland A."/>
            <person name="Lucas S."/>
            <person name="Lapidus A."/>
            <person name="Barry K."/>
            <person name="Detter J.C."/>
            <person name="Glavina del Rio T."/>
            <person name="Hammon N."/>
            <person name="Israni S."/>
            <person name="Dalin E."/>
            <person name="Tice H."/>
            <person name="Bruce D."/>
            <person name="Pitluck S."/>
            <person name="Richardson P."/>
        </authorList>
    </citation>
    <scope>NUCLEOTIDE SEQUENCE [LARGE SCALE GENOMIC DNA]</scope>
    <source>
        <strain evidence="13">DSM 684</strain>
    </source>
</reference>